<evidence type="ECO:0000256" key="1">
    <source>
        <dbReference type="ARBA" id="ARBA00010062"/>
    </source>
</evidence>
<gene>
    <name evidence="4" type="ORF">ABFY20_16325</name>
</gene>
<evidence type="ECO:0000256" key="2">
    <source>
        <dbReference type="ARBA" id="ARBA00022729"/>
    </source>
</evidence>
<protein>
    <submittedName>
        <fullName evidence="4">ABC transporter substrate-binding protein</fullName>
    </submittedName>
</protein>
<evidence type="ECO:0000313" key="4">
    <source>
        <dbReference type="EMBL" id="XDI04887.1"/>
    </source>
</evidence>
<dbReference type="RefSeq" id="WP_368497284.1">
    <property type="nucleotide sequence ID" value="NZ_CP162511.1"/>
</dbReference>
<reference evidence="4" key="1">
    <citation type="submission" date="2024-05" db="EMBL/GenBank/DDBJ databases">
        <title>Herbiconiux sp. A18JL235.</title>
        <authorList>
            <person name="Zhang G."/>
        </authorList>
    </citation>
    <scope>NUCLEOTIDE SEQUENCE</scope>
    <source>
        <strain evidence="4">A18JL235</strain>
    </source>
</reference>
<accession>A0AB39BFE3</accession>
<dbReference type="Gene3D" id="3.40.50.2300">
    <property type="match status" value="1"/>
</dbReference>
<feature type="domain" description="Leucine-binding protein" evidence="3">
    <location>
        <begin position="66"/>
        <end position="160"/>
    </location>
</feature>
<organism evidence="4">
    <name type="scientific">Herbiconiux sp. A18JL235</name>
    <dbReference type="NCBI Taxonomy" id="3152363"/>
    <lineage>
        <taxon>Bacteria</taxon>
        <taxon>Bacillati</taxon>
        <taxon>Actinomycetota</taxon>
        <taxon>Actinomycetes</taxon>
        <taxon>Micrococcales</taxon>
        <taxon>Microbacteriaceae</taxon>
        <taxon>Herbiconiux</taxon>
    </lineage>
</organism>
<keyword evidence="2" id="KW-0732">Signal</keyword>
<evidence type="ECO:0000259" key="3">
    <source>
        <dbReference type="Pfam" id="PF13458"/>
    </source>
</evidence>
<comment type="similarity">
    <text evidence="1">Belongs to the leucine-binding protein family.</text>
</comment>
<proteinExistence type="inferred from homology"/>
<dbReference type="AlphaFoldDB" id="A0AB39BFE3"/>
<name>A0AB39BFE3_9MICO</name>
<dbReference type="Pfam" id="PF13458">
    <property type="entry name" value="Peripla_BP_6"/>
    <property type="match status" value="1"/>
</dbReference>
<dbReference type="EMBL" id="CP162511">
    <property type="protein sequence ID" value="XDI04887.1"/>
    <property type="molecule type" value="Genomic_DNA"/>
</dbReference>
<dbReference type="SUPFAM" id="SSF53822">
    <property type="entry name" value="Periplasmic binding protein-like I"/>
    <property type="match status" value="1"/>
</dbReference>
<dbReference type="InterPro" id="IPR028081">
    <property type="entry name" value="Leu-bd"/>
</dbReference>
<sequence length="261" mass="25114">MTREALIRRSRRPADGSATTLASAAVALLALMLAGCVGDAGAVEDETTPAPVATMGQPIPTGDGVLTIGALVPLTGADAPVGAAALAGMELAARDIHSAGGVPGTRIVIIHADTAAPGALAGLAARGADVVVGALSDDALAAAGDEGSAAGVAVLGLHPGTEIGDAEFEERLRGSDPGLVSTASGLEGYDAVMLIALAALASGDDGAVSIARFLPEVAAGETTCASFGACSDALRSRLSVRYTGALGTLPATAPVSLGAGG</sequence>
<dbReference type="InterPro" id="IPR028082">
    <property type="entry name" value="Peripla_BP_I"/>
</dbReference>